<proteinExistence type="inferred from homology"/>
<dbReference type="RefSeq" id="WP_309038888.1">
    <property type="nucleotide sequence ID" value="NZ_JAVIFY010000005.1"/>
</dbReference>
<comment type="subcellular location">
    <subcellularLocation>
        <location evidence="1">Cell envelope</location>
    </subcellularLocation>
</comment>
<dbReference type="CDD" id="cd06324">
    <property type="entry name" value="PBP1_ABC_sugar_binding-like"/>
    <property type="match status" value="1"/>
</dbReference>
<organism evidence="6 7">
    <name type="scientific">Pseudoalteromonas haloplanktis</name>
    <name type="common">Alteromonas haloplanktis</name>
    <dbReference type="NCBI Taxonomy" id="228"/>
    <lineage>
        <taxon>Bacteria</taxon>
        <taxon>Pseudomonadati</taxon>
        <taxon>Pseudomonadota</taxon>
        <taxon>Gammaproteobacteria</taxon>
        <taxon>Alteromonadales</taxon>
        <taxon>Pseudoalteromonadaceae</taxon>
        <taxon>Pseudoalteromonas</taxon>
    </lineage>
</organism>
<evidence type="ECO:0000256" key="3">
    <source>
        <dbReference type="ARBA" id="ARBA00022729"/>
    </source>
</evidence>
<dbReference type="PANTHER" id="PTHR46847:SF2">
    <property type="entry name" value="ABC TRANSPORTER SUGAR-BINDING PROTEIN"/>
    <property type="match status" value="1"/>
</dbReference>
<keyword evidence="7" id="KW-1185">Reference proteome</keyword>
<sequence>MRLWRIFCIYSLLCFCATTHATVNVIFINPGFDKQPSTDVQSTGEFWYKVSNIMQAAADDLNITLTTHFANRNHITMKALIADAIKSKPDYLILVDEKKVLSDYLTTLNTHDIPIYFLLNRPDKLKLSTLKQRNVHVIGSVVPGNQEAGKHLATLLYQQHSKVNSGTMNLLALLGDYTTPAAIKRRAGLANFLAEHPDVTLVAEDVAHWSRQQSYTKTFAYLQTVPSINAIWCANDAIAFGAAHALNAQQRRDTAVVGGFNWDSAPAEDTYLDISMGGHVLLGAYALLAIYDATKKPQQFAIQHEDLTFFTQKKPMLQPLIEHINDGELGKINFLKFARSQANHLIFTVENLSKELKNTL</sequence>
<reference evidence="6 7" key="1">
    <citation type="submission" date="2023-08" db="EMBL/GenBank/DDBJ databases">
        <title>Pseudoalteromonas haloplanktis LL1 genome.</title>
        <authorList>
            <person name="Wu S."/>
        </authorList>
    </citation>
    <scope>NUCLEOTIDE SEQUENCE [LARGE SCALE GENOMIC DNA]</scope>
    <source>
        <strain evidence="6 7">LL1</strain>
    </source>
</reference>
<dbReference type="EMBL" id="JAVIFY010000005">
    <property type="protein sequence ID" value="MDQ9091737.1"/>
    <property type="molecule type" value="Genomic_DNA"/>
</dbReference>
<dbReference type="InterPro" id="IPR025997">
    <property type="entry name" value="SBP_2_dom"/>
</dbReference>
<protein>
    <submittedName>
        <fullName evidence="6">ABC transporter substrate-binding protein</fullName>
    </submittedName>
</protein>
<evidence type="ECO:0000256" key="2">
    <source>
        <dbReference type="ARBA" id="ARBA00007639"/>
    </source>
</evidence>
<evidence type="ECO:0000256" key="1">
    <source>
        <dbReference type="ARBA" id="ARBA00004196"/>
    </source>
</evidence>
<gene>
    <name evidence="6" type="ORF">RC083_09050</name>
</gene>
<comment type="similarity">
    <text evidence="2">Belongs to the bacterial solute-binding protein 2 family.</text>
</comment>
<dbReference type="Gene3D" id="3.40.50.2300">
    <property type="match status" value="2"/>
</dbReference>
<feature type="signal peptide" evidence="4">
    <location>
        <begin position="1"/>
        <end position="21"/>
    </location>
</feature>
<feature type="chain" id="PRO_5047021817" evidence="4">
    <location>
        <begin position="22"/>
        <end position="360"/>
    </location>
</feature>
<evidence type="ECO:0000313" key="6">
    <source>
        <dbReference type="EMBL" id="MDQ9091737.1"/>
    </source>
</evidence>
<feature type="domain" description="Periplasmic binding protein" evidence="5">
    <location>
        <begin position="42"/>
        <end position="260"/>
    </location>
</feature>
<name>A0ABU1BDP9_PSEHA</name>
<dbReference type="Proteomes" id="UP001226574">
    <property type="component" value="Unassembled WGS sequence"/>
</dbReference>
<accession>A0ABU1BDP9</accession>
<evidence type="ECO:0000256" key="4">
    <source>
        <dbReference type="SAM" id="SignalP"/>
    </source>
</evidence>
<dbReference type="InterPro" id="IPR028082">
    <property type="entry name" value="Peripla_BP_I"/>
</dbReference>
<dbReference type="PANTHER" id="PTHR46847">
    <property type="entry name" value="D-ALLOSE-BINDING PERIPLASMIC PROTEIN-RELATED"/>
    <property type="match status" value="1"/>
</dbReference>
<evidence type="ECO:0000313" key="7">
    <source>
        <dbReference type="Proteomes" id="UP001226574"/>
    </source>
</evidence>
<dbReference type="SUPFAM" id="SSF53822">
    <property type="entry name" value="Periplasmic binding protein-like I"/>
    <property type="match status" value="1"/>
</dbReference>
<dbReference type="Pfam" id="PF13407">
    <property type="entry name" value="Peripla_BP_4"/>
    <property type="match status" value="1"/>
</dbReference>
<keyword evidence="3 4" id="KW-0732">Signal</keyword>
<evidence type="ECO:0000259" key="5">
    <source>
        <dbReference type="Pfam" id="PF13407"/>
    </source>
</evidence>
<comment type="caution">
    <text evidence="6">The sequence shown here is derived from an EMBL/GenBank/DDBJ whole genome shotgun (WGS) entry which is preliminary data.</text>
</comment>